<evidence type="ECO:0000256" key="4">
    <source>
        <dbReference type="ARBA" id="ARBA00007553"/>
    </source>
</evidence>
<dbReference type="GO" id="GO:0009254">
    <property type="term" value="P:peptidoglycan turnover"/>
    <property type="evidence" value="ECO:0007669"/>
    <property type="project" value="TreeGrafter"/>
</dbReference>
<sequence>MQEAPVSGGVWLPEARRLPSPNCDPRPPGTTIDLLVIHNISLPPGRFGGPWIDDLFLNRLDPSADPYFRSIHRQRVSAHLLIDRHGALTQYVPLELRAWHAGRSCFGGRTACNDFSIGIELEGADDIPYSDDQYLCLARVTRHIMRRYPAITSDRITGHCHIAPDRKTDPGAAFEWARYLGMVGSEE</sequence>
<dbReference type="GO" id="GO:0046872">
    <property type="term" value="F:metal ion binding"/>
    <property type="evidence" value="ECO:0007669"/>
    <property type="project" value="UniProtKB-KW"/>
</dbReference>
<dbReference type="SUPFAM" id="SSF55846">
    <property type="entry name" value="N-acetylmuramoyl-L-alanine amidase-like"/>
    <property type="match status" value="1"/>
</dbReference>
<dbReference type="PANTHER" id="PTHR30417">
    <property type="entry name" value="N-ACETYLMURAMOYL-L-ALANINE AMIDASE AMID"/>
    <property type="match status" value="1"/>
</dbReference>
<comment type="caution">
    <text evidence="14">The sequence shown here is derived from an EMBL/GenBank/DDBJ whole genome shotgun (WGS) entry which is preliminary data.</text>
</comment>
<organism evidence="14">
    <name type="scientific">Sedimenticola thiotaurini</name>
    <dbReference type="NCBI Taxonomy" id="1543721"/>
    <lineage>
        <taxon>Bacteria</taxon>
        <taxon>Pseudomonadati</taxon>
        <taxon>Pseudomonadota</taxon>
        <taxon>Gammaproteobacteria</taxon>
        <taxon>Chromatiales</taxon>
        <taxon>Sedimenticolaceae</taxon>
        <taxon>Sedimenticola</taxon>
    </lineage>
</organism>
<dbReference type="GO" id="GO:0008745">
    <property type="term" value="F:N-acetylmuramoyl-L-alanine amidase activity"/>
    <property type="evidence" value="ECO:0007669"/>
    <property type="project" value="UniProtKB-EC"/>
</dbReference>
<evidence type="ECO:0000256" key="3">
    <source>
        <dbReference type="ARBA" id="ARBA00004496"/>
    </source>
</evidence>
<evidence type="ECO:0000256" key="9">
    <source>
        <dbReference type="ARBA" id="ARBA00022833"/>
    </source>
</evidence>
<dbReference type="PANTHER" id="PTHR30417:SF4">
    <property type="entry name" value="1,6-ANHYDRO-N-ACETYLMURAMYL-L-ALANINE AMIDASE AMPD"/>
    <property type="match status" value="1"/>
</dbReference>
<comment type="similarity">
    <text evidence="4">Belongs to the N-acetylmuramoyl-L-alanine amidase 2 family.</text>
</comment>
<evidence type="ECO:0000259" key="13">
    <source>
        <dbReference type="SMART" id="SM00644"/>
    </source>
</evidence>
<evidence type="ECO:0000256" key="6">
    <source>
        <dbReference type="ARBA" id="ARBA00022490"/>
    </source>
</evidence>
<keyword evidence="9" id="KW-0862">Zinc</keyword>
<dbReference type="SMART" id="SM00644">
    <property type="entry name" value="Ami_2"/>
    <property type="match status" value="1"/>
</dbReference>
<dbReference type="InterPro" id="IPR036505">
    <property type="entry name" value="Amidase/PGRP_sf"/>
</dbReference>
<dbReference type="Pfam" id="PF01510">
    <property type="entry name" value="Amidase_2"/>
    <property type="match status" value="1"/>
</dbReference>
<evidence type="ECO:0000256" key="5">
    <source>
        <dbReference type="ARBA" id="ARBA00011901"/>
    </source>
</evidence>
<proteinExistence type="inferred from homology"/>
<gene>
    <name evidence="14" type="primary">ampD</name>
    <name evidence="14" type="ORF">ENI96_04660</name>
</gene>
<evidence type="ECO:0000256" key="2">
    <source>
        <dbReference type="ARBA" id="ARBA00001947"/>
    </source>
</evidence>
<dbReference type="Proteomes" id="UP000886251">
    <property type="component" value="Unassembled WGS sequence"/>
</dbReference>
<dbReference type="InterPro" id="IPR002502">
    <property type="entry name" value="Amidase_domain"/>
</dbReference>
<dbReference type="Gene3D" id="3.40.80.10">
    <property type="entry name" value="Peptidoglycan recognition protein-like"/>
    <property type="match status" value="1"/>
</dbReference>
<comment type="subcellular location">
    <subcellularLocation>
        <location evidence="3">Cytoplasm</location>
    </subcellularLocation>
</comment>
<dbReference type="EC" id="3.5.1.28" evidence="5"/>
<dbReference type="GO" id="GO:0005737">
    <property type="term" value="C:cytoplasm"/>
    <property type="evidence" value="ECO:0007669"/>
    <property type="project" value="UniProtKB-SubCell"/>
</dbReference>
<evidence type="ECO:0000256" key="7">
    <source>
        <dbReference type="ARBA" id="ARBA00022723"/>
    </source>
</evidence>
<accession>A0A831W6T7</accession>
<dbReference type="AlphaFoldDB" id="A0A831W6T7"/>
<evidence type="ECO:0000256" key="12">
    <source>
        <dbReference type="ARBA" id="ARBA00042615"/>
    </source>
</evidence>
<dbReference type="NCBIfam" id="NF008758">
    <property type="entry name" value="PRK11789.1"/>
    <property type="match status" value="1"/>
</dbReference>
<dbReference type="EMBL" id="DRKP01000054">
    <property type="protein sequence ID" value="HEB95706.1"/>
    <property type="molecule type" value="Genomic_DNA"/>
</dbReference>
<keyword evidence="8 14" id="KW-0378">Hydrolase</keyword>
<evidence type="ECO:0000313" key="14">
    <source>
        <dbReference type="EMBL" id="HEB95706.1"/>
    </source>
</evidence>
<dbReference type="InterPro" id="IPR051206">
    <property type="entry name" value="NAMLAA_amidase_2"/>
</dbReference>
<evidence type="ECO:0000256" key="8">
    <source>
        <dbReference type="ARBA" id="ARBA00022801"/>
    </source>
</evidence>
<comment type="cofactor">
    <cofactor evidence="2">
        <name>Zn(2+)</name>
        <dbReference type="ChEBI" id="CHEBI:29105"/>
    </cofactor>
</comment>
<dbReference type="GO" id="GO:0071555">
    <property type="term" value="P:cell wall organization"/>
    <property type="evidence" value="ECO:0007669"/>
    <property type="project" value="UniProtKB-KW"/>
</dbReference>
<feature type="domain" description="N-acetylmuramoyl-L-alanine amidase" evidence="13">
    <location>
        <begin position="20"/>
        <end position="171"/>
    </location>
</feature>
<dbReference type="GO" id="GO:0009253">
    <property type="term" value="P:peptidoglycan catabolic process"/>
    <property type="evidence" value="ECO:0007669"/>
    <property type="project" value="InterPro"/>
</dbReference>
<dbReference type="CDD" id="cd06583">
    <property type="entry name" value="PGRP"/>
    <property type="match status" value="1"/>
</dbReference>
<keyword evidence="10" id="KW-0961">Cell wall biogenesis/degradation</keyword>
<evidence type="ECO:0000256" key="1">
    <source>
        <dbReference type="ARBA" id="ARBA00001561"/>
    </source>
</evidence>
<evidence type="ECO:0000256" key="10">
    <source>
        <dbReference type="ARBA" id="ARBA00023316"/>
    </source>
</evidence>
<comment type="catalytic activity">
    <reaction evidence="1">
        <text>Hydrolyzes the link between N-acetylmuramoyl residues and L-amino acid residues in certain cell-wall glycopeptides.</text>
        <dbReference type="EC" id="3.5.1.28"/>
    </reaction>
</comment>
<keyword evidence="6" id="KW-0963">Cytoplasm</keyword>
<protein>
    <recommendedName>
        <fullName evidence="11">1,6-anhydro-N-acetylmuramyl-L-alanine amidase AmpD</fullName>
        <ecNumber evidence="5">3.5.1.28</ecNumber>
    </recommendedName>
    <alternativeName>
        <fullName evidence="12">N-acetylmuramoyl-L-alanine amidase</fullName>
    </alternativeName>
</protein>
<keyword evidence="7" id="KW-0479">Metal-binding</keyword>
<evidence type="ECO:0000256" key="11">
    <source>
        <dbReference type="ARBA" id="ARBA00039257"/>
    </source>
</evidence>
<reference evidence="14" key="1">
    <citation type="journal article" date="2020" name="mSystems">
        <title>Genome- and Community-Level Interaction Insights into Carbon Utilization and Element Cycling Functions of Hydrothermarchaeota in Hydrothermal Sediment.</title>
        <authorList>
            <person name="Zhou Z."/>
            <person name="Liu Y."/>
            <person name="Xu W."/>
            <person name="Pan J."/>
            <person name="Luo Z.H."/>
            <person name="Li M."/>
        </authorList>
    </citation>
    <scope>NUCLEOTIDE SEQUENCE [LARGE SCALE GENOMIC DNA]</scope>
    <source>
        <strain evidence="14">HyVt-443</strain>
    </source>
</reference>
<name>A0A831W6T7_9GAMM</name>